<gene>
    <name evidence="2" type="ORF">CUJ83_01065</name>
</gene>
<protein>
    <recommendedName>
        <fullName evidence="1">AMP-dependent synthetase/ligase domain-containing protein</fullName>
    </recommendedName>
</protein>
<sequence length="434" mass="48660">MEKLDQKSIVELQNRKLRAMMRVQISAHHAHYRGMLEDQGIDVSDIAGVEDLHLLPFTTQDDVAKDPSSFVLTPSESQTKGSGSLTSRMQYFFYDTMLDNPRVTRKMIDEYHPIMMFETRGTMTSPYYIYLTGYDVDIFKELCGRGAMCAGLTQNDRYQNTYPYGQYLDFWQAYYSTSISMRVCSMSTGQQDPVAELEAARRFKTTVVAGSPFNVYYFAREAARSKAEIGSIRKIILSGYAIDSDLKEKIRGYFSEAGANPEMLEMYSLTECKHPLPECAEGSGFHSYPDVLVWECVDEKTGEVVGPGERGELVFTCIDGRGLTFLRYRTGDVAGGGIVYDTCNICGRTVPRIIGPIKKAAGTDIIPDIRMISRKLLDVEGVYCAFATKMAGDTSRILIKAMPDGTITDEKVKENIIKSCGSKYSPAIRLEKYL</sequence>
<dbReference type="InterPro" id="IPR042099">
    <property type="entry name" value="ANL_N_sf"/>
</dbReference>
<dbReference type="AlphaFoldDB" id="A0AAP2RAR9"/>
<name>A0AAP2RAR9_9EURY</name>
<dbReference type="Gene3D" id="3.40.50.12780">
    <property type="entry name" value="N-terminal domain of ligase-like"/>
    <property type="match status" value="1"/>
</dbReference>
<dbReference type="InterPro" id="IPR000873">
    <property type="entry name" value="AMP-dep_synth/lig_dom"/>
</dbReference>
<dbReference type="Pfam" id="PF00501">
    <property type="entry name" value="AMP-binding"/>
    <property type="match status" value="1"/>
</dbReference>
<dbReference type="PANTHER" id="PTHR43845:SF1">
    <property type="entry name" value="BLR5969 PROTEIN"/>
    <property type="match status" value="1"/>
</dbReference>
<evidence type="ECO:0000313" key="2">
    <source>
        <dbReference type="EMBL" id="MCD1293587.1"/>
    </source>
</evidence>
<evidence type="ECO:0000259" key="1">
    <source>
        <dbReference type="Pfam" id="PF00501"/>
    </source>
</evidence>
<dbReference type="EMBL" id="PGCK01000001">
    <property type="protein sequence ID" value="MCD1293587.1"/>
    <property type="molecule type" value="Genomic_DNA"/>
</dbReference>
<keyword evidence="3" id="KW-1185">Reference proteome</keyword>
<proteinExistence type="predicted"/>
<dbReference type="PANTHER" id="PTHR43845">
    <property type="entry name" value="BLR5969 PROTEIN"/>
    <property type="match status" value="1"/>
</dbReference>
<dbReference type="SUPFAM" id="SSF56801">
    <property type="entry name" value="Acetyl-CoA synthetase-like"/>
    <property type="match status" value="1"/>
</dbReference>
<feature type="domain" description="AMP-dependent synthetase/ligase" evidence="1">
    <location>
        <begin position="150"/>
        <end position="315"/>
    </location>
</feature>
<reference evidence="2 3" key="1">
    <citation type="submission" date="2017-11" db="EMBL/GenBank/DDBJ databases">
        <title>Isolation and Characterization of Family Methanocellaceae Species from Potential Methane Hydrate Area Offshore Southwestern Taiwan.</title>
        <authorList>
            <person name="Zhang W.-L."/>
            <person name="Chen W.-C."/>
            <person name="Lai M.-C."/>
            <person name="Chen S.-C."/>
        </authorList>
    </citation>
    <scope>NUCLEOTIDE SEQUENCE [LARGE SCALE GENOMIC DNA]</scope>
    <source>
        <strain evidence="2 3">CWC-04</strain>
    </source>
</reference>
<organism evidence="2 3">
    <name type="scientific">Methanooceanicella nereidis</name>
    <dbReference type="NCBI Taxonomy" id="2052831"/>
    <lineage>
        <taxon>Archaea</taxon>
        <taxon>Methanobacteriati</taxon>
        <taxon>Methanobacteriota</taxon>
        <taxon>Stenosarchaea group</taxon>
        <taxon>Methanomicrobia</taxon>
        <taxon>Methanocellales</taxon>
        <taxon>Methanocellaceae</taxon>
        <taxon>Methanooceanicella</taxon>
    </lineage>
</organism>
<evidence type="ECO:0000313" key="3">
    <source>
        <dbReference type="Proteomes" id="UP001320159"/>
    </source>
</evidence>
<comment type="caution">
    <text evidence="2">The sequence shown here is derived from an EMBL/GenBank/DDBJ whole genome shotgun (WGS) entry which is preliminary data.</text>
</comment>
<dbReference type="Proteomes" id="UP001320159">
    <property type="component" value="Unassembled WGS sequence"/>
</dbReference>
<accession>A0AAP2RAR9</accession>